<evidence type="ECO:0000256" key="3">
    <source>
        <dbReference type="ARBA" id="ARBA00012723"/>
    </source>
</evidence>
<dbReference type="InterPro" id="IPR005788">
    <property type="entry name" value="PDI_thioredoxin-like_dom"/>
</dbReference>
<dbReference type="PROSITE" id="PS00194">
    <property type="entry name" value="THIOREDOXIN_1"/>
    <property type="match status" value="1"/>
</dbReference>
<dbReference type="InterPro" id="IPR036249">
    <property type="entry name" value="Thioredoxin-like_sf"/>
</dbReference>
<dbReference type="CDD" id="cd00238">
    <property type="entry name" value="ERp29c"/>
    <property type="match status" value="1"/>
</dbReference>
<keyword evidence="4 11" id="KW-0732">Signal</keyword>
<comment type="similarity">
    <text evidence="2 9">Belongs to the protein disulfide isomerase family.</text>
</comment>
<keyword evidence="7" id="KW-0413">Isomerase</keyword>
<dbReference type="SUPFAM" id="SSF47933">
    <property type="entry name" value="ERP29 C domain-like"/>
    <property type="match status" value="1"/>
</dbReference>
<dbReference type="GO" id="GO:0005783">
    <property type="term" value="C:endoplasmic reticulum"/>
    <property type="evidence" value="ECO:0007669"/>
    <property type="project" value="InterPro"/>
</dbReference>
<feature type="signal peptide" evidence="11">
    <location>
        <begin position="1"/>
        <end position="20"/>
    </location>
</feature>
<dbReference type="InterPro" id="IPR013766">
    <property type="entry name" value="Thioredoxin_domain"/>
</dbReference>
<proteinExistence type="inferred from homology"/>
<dbReference type="EMBL" id="CAJVPK010000026">
    <property type="protein sequence ID" value="CAG8434537.1"/>
    <property type="molecule type" value="Genomic_DNA"/>
</dbReference>
<dbReference type="FunFam" id="3.40.30.10:FF:000032">
    <property type="entry name" value="Protein disulfide-isomerase A6 homolog"/>
    <property type="match status" value="1"/>
</dbReference>
<dbReference type="PANTHER" id="PTHR45672">
    <property type="entry name" value="PROTEIN DISULFIDE-ISOMERASE C17H9.14C-RELATED"/>
    <property type="match status" value="1"/>
</dbReference>
<dbReference type="OrthoDB" id="10264505at2759"/>
<keyword evidence="5" id="KW-0677">Repeat</keyword>
<dbReference type="InterPro" id="IPR051063">
    <property type="entry name" value="PDI"/>
</dbReference>
<dbReference type="GO" id="GO:0006457">
    <property type="term" value="P:protein folding"/>
    <property type="evidence" value="ECO:0007669"/>
    <property type="project" value="TreeGrafter"/>
</dbReference>
<keyword evidence="6" id="KW-1015">Disulfide bond</keyword>
<evidence type="ECO:0000313" key="14">
    <source>
        <dbReference type="Proteomes" id="UP000789706"/>
    </source>
</evidence>
<sequence length="999" mass="114784">MNFSILFTFLFLVFKTFVHGSEDSSNVVVLDSSNFDEIVGQDKFVLVEFYAPWCGHCKTLAPVNDHKDLGTRFEIKGFPTLKWFDKNSLAPEDYNEGRDLESLSAFIEKKTGINSKIKKEISAVTVLTSQSFDEIVMDPEKCALVEFYAPWCGHCKTLAPIYEKVAKDFAQEPDVVVANLDATAHTSIGEKYEIKGYPTIKYFPKGEDKTPVEYNGGRTEKDFVDFLNKNCEKHRLVGGGLTENAGKIPDLDVLAVKFVKTTTLKEKEMVIEESKLIADKFDTRFYYVKVMNKIKGKEDYADNEITRLEKIIESGTISEAKIDDFTIRRNILSSFHKDFVPRDELWEVKSESSNRNLKNAFNFVEEYVTENFGIHQVCQIIVITDGRSPQEKNGFKFRNPNWRLHIVCFGDEIKRDRDSLKTNQMLQQYKKLLNRRLPYKITKNHPNGDVLYENEGVFYFIAYPQTKDKIFNAMDSISEKYFYPYKGTLLCGRMSFPIIIYPSIYTIDDGENVQELVKIMSIIGFTSKSSLHGIATRFLAFIWLPNDTYAAIEAATPSIPENQINQIDTITTSSDFYFTLFSKDNNARDLLKQSSIPGNLSNKSYLSDNIELPKPENIEALVKKITRYVGNLPKDANKLTTTVQQISKITDIFYYTSLREKVIETLQDFRIQSPEAENREILSQCLQILEAKERRNKKVTVTNVTNIPNNSNNSSNKVINNFEEKFQDNNKNNNIPKETVIYVDAVSSIDSQDNKNISRIIDNSKFSLEITNVSNDIKDETSTTIYTTPKDLLKNQNVWRQKIRAEREADLKKLQETSGILSLSSTKCMIPPDYRGLKRERGIEKFNLLQKRKRQERLNHLIDLYHRTSSFVTLNNLDSKIDEAFNKTQRVYTNTLDDMQMDYNEMGGGVSDEEVLKRLNQIYDILEGTSHGKKYPGSDQIIKPNPPPDSLGSNSKDKEYENKVKVEEIEKIDEETDLGLLSLLKDDEIDKTYKIDKID</sequence>
<keyword evidence="14" id="KW-1185">Reference proteome</keyword>
<dbReference type="Gene3D" id="3.40.30.10">
    <property type="entry name" value="Glutaredoxin"/>
    <property type="match status" value="3"/>
</dbReference>
<evidence type="ECO:0000256" key="1">
    <source>
        <dbReference type="ARBA" id="ARBA00001182"/>
    </source>
</evidence>
<protein>
    <recommendedName>
        <fullName evidence="3">protein disulfide-isomerase</fullName>
        <ecNumber evidence="3">5.3.4.1</ecNumber>
    </recommendedName>
</protein>
<dbReference type="InterPro" id="IPR017937">
    <property type="entry name" value="Thioredoxin_CS"/>
</dbReference>
<gene>
    <name evidence="13" type="ORF">DEBURN_LOCUS723</name>
</gene>
<dbReference type="EC" id="5.3.4.1" evidence="3"/>
<evidence type="ECO:0000256" key="8">
    <source>
        <dbReference type="ARBA" id="ARBA00023284"/>
    </source>
</evidence>
<organism evidence="13 14">
    <name type="scientific">Diversispora eburnea</name>
    <dbReference type="NCBI Taxonomy" id="1213867"/>
    <lineage>
        <taxon>Eukaryota</taxon>
        <taxon>Fungi</taxon>
        <taxon>Fungi incertae sedis</taxon>
        <taxon>Mucoromycota</taxon>
        <taxon>Glomeromycotina</taxon>
        <taxon>Glomeromycetes</taxon>
        <taxon>Diversisporales</taxon>
        <taxon>Diversisporaceae</taxon>
        <taxon>Diversispora</taxon>
    </lineage>
</organism>
<dbReference type="PROSITE" id="PS51352">
    <property type="entry name" value="THIOREDOXIN_2"/>
    <property type="match status" value="1"/>
</dbReference>
<dbReference type="Proteomes" id="UP000789706">
    <property type="component" value="Unassembled WGS sequence"/>
</dbReference>
<dbReference type="SUPFAM" id="SSF52833">
    <property type="entry name" value="Thioredoxin-like"/>
    <property type="match status" value="2"/>
</dbReference>
<dbReference type="NCBIfam" id="TIGR01126">
    <property type="entry name" value="pdi_dom"/>
    <property type="match status" value="1"/>
</dbReference>
<evidence type="ECO:0000256" key="10">
    <source>
        <dbReference type="SAM" id="MobiDB-lite"/>
    </source>
</evidence>
<evidence type="ECO:0000313" key="13">
    <source>
        <dbReference type="EMBL" id="CAG8434537.1"/>
    </source>
</evidence>
<dbReference type="CDD" id="cd02998">
    <property type="entry name" value="PDI_a_ERp38"/>
    <property type="match status" value="1"/>
</dbReference>
<evidence type="ECO:0000259" key="12">
    <source>
        <dbReference type="PROSITE" id="PS51352"/>
    </source>
</evidence>
<evidence type="ECO:0000256" key="7">
    <source>
        <dbReference type="ARBA" id="ARBA00023235"/>
    </source>
</evidence>
<evidence type="ECO:0000256" key="6">
    <source>
        <dbReference type="ARBA" id="ARBA00023157"/>
    </source>
</evidence>
<dbReference type="AlphaFoldDB" id="A0A9N8V1E9"/>
<dbReference type="PANTHER" id="PTHR45672:SF11">
    <property type="entry name" value="PROTEIN DISULFIDE-ISOMERASE C17H9.14C"/>
    <property type="match status" value="1"/>
</dbReference>
<feature type="chain" id="PRO_5040369893" description="protein disulfide-isomerase" evidence="11">
    <location>
        <begin position="21"/>
        <end position="999"/>
    </location>
</feature>
<reference evidence="13" key="1">
    <citation type="submission" date="2021-06" db="EMBL/GenBank/DDBJ databases">
        <authorList>
            <person name="Kallberg Y."/>
            <person name="Tangrot J."/>
            <person name="Rosling A."/>
        </authorList>
    </citation>
    <scope>NUCLEOTIDE SEQUENCE</scope>
    <source>
        <strain evidence="13">AZ414A</strain>
    </source>
</reference>
<name>A0A9N8V1E9_9GLOM</name>
<dbReference type="Gene3D" id="1.20.1150.12">
    <property type="entry name" value="Endoplasmic reticulum resident protein 29, C-terminal domain"/>
    <property type="match status" value="1"/>
</dbReference>
<evidence type="ECO:0000256" key="9">
    <source>
        <dbReference type="RuleBase" id="RU004208"/>
    </source>
</evidence>
<feature type="domain" description="Thioredoxin" evidence="12">
    <location>
        <begin position="94"/>
        <end position="232"/>
    </location>
</feature>
<comment type="catalytic activity">
    <reaction evidence="1">
        <text>Catalyzes the rearrangement of -S-S- bonds in proteins.</text>
        <dbReference type="EC" id="5.3.4.1"/>
    </reaction>
</comment>
<evidence type="ECO:0000256" key="2">
    <source>
        <dbReference type="ARBA" id="ARBA00006347"/>
    </source>
</evidence>
<dbReference type="GO" id="GO:0003756">
    <property type="term" value="F:protein disulfide isomerase activity"/>
    <property type="evidence" value="ECO:0007669"/>
    <property type="project" value="UniProtKB-EC"/>
</dbReference>
<accession>A0A9N8V1E9</accession>
<evidence type="ECO:0000256" key="4">
    <source>
        <dbReference type="ARBA" id="ARBA00022729"/>
    </source>
</evidence>
<evidence type="ECO:0000256" key="11">
    <source>
        <dbReference type="SAM" id="SignalP"/>
    </source>
</evidence>
<comment type="caution">
    <text evidence="13">The sequence shown here is derived from an EMBL/GenBank/DDBJ whole genome shotgun (WGS) entry which is preliminary data.</text>
</comment>
<evidence type="ECO:0000256" key="5">
    <source>
        <dbReference type="ARBA" id="ARBA00022737"/>
    </source>
</evidence>
<keyword evidence="8" id="KW-0676">Redox-active center</keyword>
<dbReference type="Pfam" id="PF07749">
    <property type="entry name" value="ERp29"/>
    <property type="match status" value="1"/>
</dbReference>
<feature type="region of interest" description="Disordered" evidence="10">
    <location>
        <begin position="930"/>
        <end position="962"/>
    </location>
</feature>
<dbReference type="InterPro" id="IPR036356">
    <property type="entry name" value="ERp29_C_sf"/>
</dbReference>
<dbReference type="InterPro" id="IPR011679">
    <property type="entry name" value="ERp29_C"/>
</dbReference>
<dbReference type="Pfam" id="PF00085">
    <property type="entry name" value="Thioredoxin"/>
    <property type="match status" value="2"/>
</dbReference>
<dbReference type="PRINTS" id="PR00421">
    <property type="entry name" value="THIOREDOXIN"/>
</dbReference>